<dbReference type="AlphaFoldDB" id="A0A067BW08"/>
<evidence type="ECO:0000256" key="2">
    <source>
        <dbReference type="SAM" id="SignalP"/>
    </source>
</evidence>
<dbReference type="RefSeq" id="XP_012206860.1">
    <property type="nucleotide sequence ID" value="XM_012351470.1"/>
</dbReference>
<dbReference type="EMBL" id="KK583268">
    <property type="protein sequence ID" value="KDO22473.1"/>
    <property type="molecule type" value="Genomic_DNA"/>
</dbReference>
<keyword evidence="4" id="KW-1185">Reference proteome</keyword>
<feature type="compositionally biased region" description="Basic and acidic residues" evidence="1">
    <location>
        <begin position="74"/>
        <end position="112"/>
    </location>
</feature>
<evidence type="ECO:0000256" key="1">
    <source>
        <dbReference type="SAM" id="MobiDB-lite"/>
    </source>
</evidence>
<feature type="compositionally biased region" description="Polar residues" evidence="1">
    <location>
        <begin position="160"/>
        <end position="178"/>
    </location>
</feature>
<feature type="region of interest" description="Disordered" evidence="1">
    <location>
        <begin position="21"/>
        <end position="52"/>
    </location>
</feature>
<evidence type="ECO:0000313" key="4">
    <source>
        <dbReference type="Proteomes" id="UP000030745"/>
    </source>
</evidence>
<sequence length="178" mass="19292">MHGILSLLVLSAVAVSAEHPVTGGPNHSSNHHVIPSGSGDGFPDVEIPHSGLESDHDELRQRLFGFDQRPFNGSEDRPHVSFNGSEDRPHGPFNGSDDHPHFVFNGSDDRPHIFFNGSDGRPQWRPYGSKVVPHDDRRVNGSTDGRPTDGFNASDAPQHGSFNAKSLRGSRSSSGNDE</sequence>
<keyword evidence="2" id="KW-0732">Signal</keyword>
<evidence type="ECO:0000313" key="3">
    <source>
        <dbReference type="EMBL" id="KDO22473.1"/>
    </source>
</evidence>
<proteinExistence type="predicted"/>
<dbReference type="OMA" id="SDDHPHF"/>
<dbReference type="GeneID" id="24134690"/>
<gene>
    <name evidence="3" type="ORF">SPRG_12756</name>
</gene>
<feature type="chain" id="PRO_5001633820" description="RxLR effector protein" evidence="2">
    <location>
        <begin position="18"/>
        <end position="178"/>
    </location>
</feature>
<organism evidence="3 4">
    <name type="scientific">Saprolegnia parasitica (strain CBS 223.65)</name>
    <dbReference type="NCBI Taxonomy" id="695850"/>
    <lineage>
        <taxon>Eukaryota</taxon>
        <taxon>Sar</taxon>
        <taxon>Stramenopiles</taxon>
        <taxon>Oomycota</taxon>
        <taxon>Saprolegniomycetes</taxon>
        <taxon>Saprolegniales</taxon>
        <taxon>Saprolegniaceae</taxon>
        <taxon>Saprolegnia</taxon>
    </lineage>
</organism>
<feature type="signal peptide" evidence="2">
    <location>
        <begin position="1"/>
        <end position="17"/>
    </location>
</feature>
<dbReference type="Proteomes" id="UP000030745">
    <property type="component" value="Unassembled WGS sequence"/>
</dbReference>
<evidence type="ECO:0008006" key="5">
    <source>
        <dbReference type="Google" id="ProtNLM"/>
    </source>
</evidence>
<name>A0A067BW08_SAPPC</name>
<feature type="region of interest" description="Disordered" evidence="1">
    <location>
        <begin position="67"/>
        <end position="178"/>
    </location>
</feature>
<reference evidence="3 4" key="1">
    <citation type="journal article" date="2013" name="PLoS Genet.">
        <title>Distinctive expansion of potential virulence genes in the genome of the oomycete fish pathogen Saprolegnia parasitica.</title>
        <authorList>
            <person name="Jiang R.H."/>
            <person name="de Bruijn I."/>
            <person name="Haas B.J."/>
            <person name="Belmonte R."/>
            <person name="Lobach L."/>
            <person name="Christie J."/>
            <person name="van den Ackerveken G."/>
            <person name="Bottin A."/>
            <person name="Bulone V."/>
            <person name="Diaz-Moreno S.M."/>
            <person name="Dumas B."/>
            <person name="Fan L."/>
            <person name="Gaulin E."/>
            <person name="Govers F."/>
            <person name="Grenville-Briggs L.J."/>
            <person name="Horner N.R."/>
            <person name="Levin J.Z."/>
            <person name="Mammella M."/>
            <person name="Meijer H.J."/>
            <person name="Morris P."/>
            <person name="Nusbaum C."/>
            <person name="Oome S."/>
            <person name="Phillips A.J."/>
            <person name="van Rooyen D."/>
            <person name="Rzeszutek E."/>
            <person name="Saraiva M."/>
            <person name="Secombes C.J."/>
            <person name="Seidl M.F."/>
            <person name="Snel B."/>
            <person name="Stassen J.H."/>
            <person name="Sykes S."/>
            <person name="Tripathy S."/>
            <person name="van den Berg H."/>
            <person name="Vega-Arreguin J.C."/>
            <person name="Wawra S."/>
            <person name="Young S.K."/>
            <person name="Zeng Q."/>
            <person name="Dieguez-Uribeondo J."/>
            <person name="Russ C."/>
            <person name="Tyler B.M."/>
            <person name="van West P."/>
        </authorList>
    </citation>
    <scope>NUCLEOTIDE SEQUENCE [LARGE SCALE GENOMIC DNA]</scope>
    <source>
        <strain evidence="3 4">CBS 223.65</strain>
    </source>
</reference>
<dbReference type="KEGG" id="spar:SPRG_12756"/>
<dbReference type="OrthoDB" id="10439027at2759"/>
<dbReference type="VEuPathDB" id="FungiDB:SPRG_12756"/>
<accession>A0A067BW08</accession>
<protein>
    <recommendedName>
        <fullName evidence="5">RxLR effector protein</fullName>
    </recommendedName>
</protein>